<dbReference type="PROSITE" id="PS00211">
    <property type="entry name" value="ABC_TRANSPORTER_1"/>
    <property type="match status" value="1"/>
</dbReference>
<dbReference type="PANTHER" id="PTHR42781">
    <property type="entry name" value="SPERMIDINE/PUTRESCINE IMPORT ATP-BINDING PROTEIN POTA"/>
    <property type="match status" value="1"/>
</dbReference>
<dbReference type="PROSITE" id="PS50893">
    <property type="entry name" value="ABC_TRANSPORTER_2"/>
    <property type="match status" value="1"/>
</dbReference>
<comment type="caution">
    <text evidence="5">The sequence shown here is derived from an EMBL/GenBank/DDBJ whole genome shotgun (WGS) entry which is preliminary data.</text>
</comment>
<dbReference type="EMBL" id="BMJV01000009">
    <property type="protein sequence ID" value="GGG83423.1"/>
    <property type="molecule type" value="Genomic_DNA"/>
</dbReference>
<dbReference type="GO" id="GO:0005524">
    <property type="term" value="F:ATP binding"/>
    <property type="evidence" value="ECO:0007669"/>
    <property type="project" value="UniProtKB-KW"/>
</dbReference>
<dbReference type="GO" id="GO:0043190">
    <property type="term" value="C:ATP-binding cassette (ABC) transporter complex"/>
    <property type="evidence" value="ECO:0007669"/>
    <property type="project" value="InterPro"/>
</dbReference>
<keyword evidence="1" id="KW-0813">Transport</keyword>
<protein>
    <submittedName>
        <fullName evidence="5">ABC transporter permease</fullName>
    </submittedName>
</protein>
<keyword evidence="2" id="KW-0547">Nucleotide-binding</keyword>
<evidence type="ECO:0000313" key="6">
    <source>
        <dbReference type="Proteomes" id="UP000617145"/>
    </source>
</evidence>
<dbReference type="GO" id="GO:0015697">
    <property type="term" value="P:quaternary ammonium group transport"/>
    <property type="evidence" value="ECO:0007669"/>
    <property type="project" value="UniProtKB-ARBA"/>
</dbReference>
<dbReference type="InterPro" id="IPR027417">
    <property type="entry name" value="P-loop_NTPase"/>
</dbReference>
<dbReference type="GO" id="GO:0022857">
    <property type="term" value="F:transmembrane transporter activity"/>
    <property type="evidence" value="ECO:0007669"/>
    <property type="project" value="InterPro"/>
</dbReference>
<dbReference type="SUPFAM" id="SSF52540">
    <property type="entry name" value="P-loop containing nucleoside triphosphate hydrolases"/>
    <property type="match status" value="1"/>
</dbReference>
<keyword evidence="6" id="KW-1185">Reference proteome</keyword>
<evidence type="ECO:0000313" key="5">
    <source>
        <dbReference type="EMBL" id="GGG83423.1"/>
    </source>
</evidence>
<dbReference type="PANTHER" id="PTHR42781:SF4">
    <property type="entry name" value="SPERMIDINE_PUTRESCINE IMPORT ATP-BINDING PROTEIN POTA"/>
    <property type="match status" value="1"/>
</dbReference>
<dbReference type="Gene3D" id="2.40.50.100">
    <property type="match status" value="1"/>
</dbReference>
<proteinExistence type="predicted"/>
<dbReference type="InterPro" id="IPR008995">
    <property type="entry name" value="Mo/tungstate-bd_C_term_dom"/>
</dbReference>
<gene>
    <name evidence="5" type="ORF">GCM10011415_36650</name>
</gene>
<organism evidence="5 6">
    <name type="scientific">Salipiger pallidus</name>
    <dbReference type="NCBI Taxonomy" id="1775170"/>
    <lineage>
        <taxon>Bacteria</taxon>
        <taxon>Pseudomonadati</taxon>
        <taxon>Pseudomonadota</taxon>
        <taxon>Alphaproteobacteria</taxon>
        <taxon>Rhodobacterales</taxon>
        <taxon>Roseobacteraceae</taxon>
        <taxon>Salipiger</taxon>
    </lineage>
</organism>
<dbReference type="Pfam" id="PF08402">
    <property type="entry name" value="TOBE_2"/>
    <property type="match status" value="1"/>
</dbReference>
<dbReference type="AlphaFoldDB" id="A0A8J2ZN47"/>
<dbReference type="Pfam" id="PF00005">
    <property type="entry name" value="ABC_tran"/>
    <property type="match status" value="1"/>
</dbReference>
<evidence type="ECO:0000256" key="2">
    <source>
        <dbReference type="ARBA" id="ARBA00022741"/>
    </source>
</evidence>
<sequence>MADVHLKSVRKSYGSVLALSEINIQIPSGDFFTLLGPSGCGKTTLLRAIAGFHAHDSGEIVVNGTDIGRLPAHKRNVGMVFQDYAVFPHVSVRDNVSFGLKERKVPKAEITRRVDEILDKVQLRPFAERMPHALSGGQQQRVGLARALVVQPTLLLMDEPLSNLDAKLRVDLRRELRSVQQSMNMTTVYVTHDQEEALAMSDTVCVMYGGVIQQAAAPWEIYHRPANRFVAAFVGSNNFLPIVDGTVAGVTVPLPADVPAKGAELALRPENLAIVTGTVPDGMVGLPATVDQVAFTGREISVALHLSDGQEVQAICEPDEALLSLPHGSAAQLCFDPAKAQVFEADVTGRRLA</sequence>
<evidence type="ECO:0000259" key="4">
    <source>
        <dbReference type="PROSITE" id="PS50893"/>
    </source>
</evidence>
<dbReference type="RefSeq" id="WP_188791737.1">
    <property type="nucleotide sequence ID" value="NZ_BMJV01000009.1"/>
</dbReference>
<dbReference type="GO" id="GO:0016887">
    <property type="term" value="F:ATP hydrolysis activity"/>
    <property type="evidence" value="ECO:0007669"/>
    <property type="project" value="InterPro"/>
</dbReference>
<evidence type="ECO:0000256" key="3">
    <source>
        <dbReference type="ARBA" id="ARBA00022840"/>
    </source>
</evidence>
<keyword evidence="3" id="KW-0067">ATP-binding</keyword>
<dbReference type="InterPro" id="IPR003439">
    <property type="entry name" value="ABC_transporter-like_ATP-bd"/>
</dbReference>
<dbReference type="Proteomes" id="UP000617145">
    <property type="component" value="Unassembled WGS sequence"/>
</dbReference>
<dbReference type="InterPro" id="IPR003593">
    <property type="entry name" value="AAA+_ATPase"/>
</dbReference>
<feature type="domain" description="ABC transporter" evidence="4">
    <location>
        <begin position="4"/>
        <end position="234"/>
    </location>
</feature>
<dbReference type="Gene3D" id="3.40.50.300">
    <property type="entry name" value="P-loop containing nucleotide triphosphate hydrolases"/>
    <property type="match status" value="1"/>
</dbReference>
<dbReference type="FunFam" id="3.40.50.300:FF:000425">
    <property type="entry name" value="Probable ABC transporter, ATP-binding subunit"/>
    <property type="match status" value="1"/>
</dbReference>
<evidence type="ECO:0000256" key="1">
    <source>
        <dbReference type="ARBA" id="ARBA00022448"/>
    </source>
</evidence>
<reference evidence="5" key="2">
    <citation type="submission" date="2020-09" db="EMBL/GenBank/DDBJ databases">
        <authorList>
            <person name="Sun Q."/>
            <person name="Zhou Y."/>
        </authorList>
    </citation>
    <scope>NUCLEOTIDE SEQUENCE</scope>
    <source>
        <strain evidence="5">CGMCC 1.15762</strain>
    </source>
</reference>
<dbReference type="SUPFAM" id="SSF50331">
    <property type="entry name" value="MOP-like"/>
    <property type="match status" value="1"/>
</dbReference>
<reference evidence="5" key="1">
    <citation type="journal article" date="2014" name="Int. J. Syst. Evol. Microbiol.">
        <title>Complete genome sequence of Corynebacterium casei LMG S-19264T (=DSM 44701T), isolated from a smear-ripened cheese.</title>
        <authorList>
            <consortium name="US DOE Joint Genome Institute (JGI-PGF)"/>
            <person name="Walter F."/>
            <person name="Albersmeier A."/>
            <person name="Kalinowski J."/>
            <person name="Ruckert C."/>
        </authorList>
    </citation>
    <scope>NUCLEOTIDE SEQUENCE</scope>
    <source>
        <strain evidence="5">CGMCC 1.15762</strain>
    </source>
</reference>
<accession>A0A8J2ZN47</accession>
<dbReference type="SMART" id="SM00382">
    <property type="entry name" value="AAA"/>
    <property type="match status" value="1"/>
</dbReference>
<name>A0A8J2ZN47_9RHOB</name>
<dbReference type="InterPro" id="IPR013611">
    <property type="entry name" value="Transp-assoc_OB_typ2"/>
</dbReference>
<dbReference type="InterPro" id="IPR050093">
    <property type="entry name" value="ABC_SmlMolc_Importer"/>
</dbReference>
<dbReference type="InterPro" id="IPR017871">
    <property type="entry name" value="ABC_transporter-like_CS"/>
</dbReference>